<dbReference type="InterPro" id="IPR036390">
    <property type="entry name" value="WH_DNA-bd_sf"/>
</dbReference>
<proteinExistence type="predicted"/>
<organism evidence="2 3">
    <name type="scientific">Janthinobacterium agaricidamnosum NBRC 102515 = DSM 9628</name>
    <dbReference type="NCBI Taxonomy" id="1349767"/>
    <lineage>
        <taxon>Bacteria</taxon>
        <taxon>Pseudomonadati</taxon>
        <taxon>Pseudomonadota</taxon>
        <taxon>Betaproteobacteria</taxon>
        <taxon>Burkholderiales</taxon>
        <taxon>Oxalobacteraceae</taxon>
        <taxon>Janthinobacterium</taxon>
    </lineage>
</organism>
<dbReference type="PANTHER" id="PTHR33164:SF105">
    <property type="entry name" value="TRANSCRIPTIONAL REPRESSOR PROTEIN-RELATED"/>
    <property type="match status" value="1"/>
</dbReference>
<dbReference type="SUPFAM" id="SSF46785">
    <property type="entry name" value="Winged helix' DNA-binding domain"/>
    <property type="match status" value="1"/>
</dbReference>
<dbReference type="GO" id="GO:0003700">
    <property type="term" value="F:DNA-binding transcription factor activity"/>
    <property type="evidence" value="ECO:0007669"/>
    <property type="project" value="InterPro"/>
</dbReference>
<dbReference type="STRING" id="1349767.GJA_3305"/>
<dbReference type="PROSITE" id="PS50995">
    <property type="entry name" value="HTH_MARR_2"/>
    <property type="match status" value="1"/>
</dbReference>
<dbReference type="Pfam" id="PF12802">
    <property type="entry name" value="MarR_2"/>
    <property type="match status" value="1"/>
</dbReference>
<dbReference type="AlphaFoldDB" id="W0V7T7"/>
<dbReference type="HOGENOM" id="CLU_083287_35_0_4"/>
<reference evidence="2 3" key="1">
    <citation type="journal article" date="2015" name="Genome Announc.">
        <title>Genome Sequence of Mushroom Soft-Rot Pathogen Janthinobacterium agaricidamnosum.</title>
        <authorList>
            <person name="Graupner K."/>
            <person name="Lackner G."/>
            <person name="Hertweck C."/>
        </authorList>
    </citation>
    <scope>NUCLEOTIDE SEQUENCE [LARGE SCALE GENOMIC DNA]</scope>
    <source>
        <strain evidence="3">NBRC 102515 / DSM 9628</strain>
    </source>
</reference>
<dbReference type="InterPro" id="IPR000835">
    <property type="entry name" value="HTH_MarR-typ"/>
</dbReference>
<dbReference type="EMBL" id="HG322949">
    <property type="protein sequence ID" value="CDG83926.1"/>
    <property type="molecule type" value="Genomic_DNA"/>
</dbReference>
<evidence type="ECO:0000313" key="3">
    <source>
        <dbReference type="Proteomes" id="UP000027604"/>
    </source>
</evidence>
<dbReference type="GO" id="GO:0006950">
    <property type="term" value="P:response to stress"/>
    <property type="evidence" value="ECO:0007669"/>
    <property type="project" value="TreeGrafter"/>
</dbReference>
<evidence type="ECO:0000259" key="1">
    <source>
        <dbReference type="PROSITE" id="PS50995"/>
    </source>
</evidence>
<dbReference type="SMART" id="SM00347">
    <property type="entry name" value="HTH_MARR"/>
    <property type="match status" value="1"/>
</dbReference>
<dbReference type="eggNOG" id="COG1846">
    <property type="taxonomic scope" value="Bacteria"/>
</dbReference>
<dbReference type="PANTHER" id="PTHR33164">
    <property type="entry name" value="TRANSCRIPTIONAL REGULATOR, MARR FAMILY"/>
    <property type="match status" value="1"/>
</dbReference>
<dbReference type="Gene3D" id="1.10.10.10">
    <property type="entry name" value="Winged helix-like DNA-binding domain superfamily/Winged helix DNA-binding domain"/>
    <property type="match status" value="1"/>
</dbReference>
<evidence type="ECO:0000313" key="2">
    <source>
        <dbReference type="EMBL" id="CDG83926.1"/>
    </source>
</evidence>
<protein>
    <submittedName>
        <fullName evidence="2">MarR family protein</fullName>
    </submittedName>
</protein>
<keyword evidence="3" id="KW-1185">Reference proteome</keyword>
<accession>W0V7T7</accession>
<feature type="domain" description="HTH marR-type" evidence="1">
    <location>
        <begin position="1"/>
        <end position="127"/>
    </location>
</feature>
<dbReference type="InterPro" id="IPR036388">
    <property type="entry name" value="WH-like_DNA-bd_sf"/>
</dbReference>
<dbReference type="InterPro" id="IPR039422">
    <property type="entry name" value="MarR/SlyA-like"/>
</dbReference>
<name>W0V7T7_9BURK</name>
<dbReference type="PATRIC" id="fig|1349767.4.peg.5094"/>
<dbReference type="KEGG" id="jag:GJA_3305"/>
<sequence>MSRYISKLYERHFAPSNITTTQYGILNFLEQHREQGMGMNELAALLLTDRTTLLRALKPLLQKELVISTAHPEERRRHVLSISAAGLAKIDQARPLWLAAQAEYEALVGAQHARILRHDFLSITGAL</sequence>
<gene>
    <name evidence="2" type="ORF">GJA_3305</name>
</gene>
<dbReference type="Proteomes" id="UP000027604">
    <property type="component" value="Chromosome I"/>
</dbReference>